<gene>
    <name evidence="1" type="ORF">IAA17_10760</name>
</gene>
<reference evidence="1" key="2">
    <citation type="submission" date="2021-04" db="EMBL/GenBank/DDBJ databases">
        <authorList>
            <person name="Gilroy R."/>
        </authorList>
    </citation>
    <scope>NUCLEOTIDE SEQUENCE</scope>
    <source>
        <strain evidence="1">ChiBcec1-1093</strain>
    </source>
</reference>
<feature type="non-terminal residue" evidence="1">
    <location>
        <position position="1"/>
    </location>
</feature>
<evidence type="ECO:0000313" key="2">
    <source>
        <dbReference type="Proteomes" id="UP000824101"/>
    </source>
</evidence>
<dbReference type="EMBL" id="DXBC01000172">
    <property type="protein sequence ID" value="HIZ80256.1"/>
    <property type="molecule type" value="Genomic_DNA"/>
</dbReference>
<dbReference type="AlphaFoldDB" id="A0A9D2K6C4"/>
<evidence type="ECO:0000313" key="1">
    <source>
        <dbReference type="EMBL" id="HIZ80256.1"/>
    </source>
</evidence>
<comment type="caution">
    <text evidence="1">The sequence shown here is derived from an EMBL/GenBank/DDBJ whole genome shotgun (WGS) entry which is preliminary data.</text>
</comment>
<sequence>SVVTLSDLHGETLITKKREIASSISGLLEEIALHHPQIHTVEGDYFDINTFNHVVNSDDLILSTDCWSQVHPFLATLPVDWNYTTPYGLIYSREPADEVTQFIMAIGQVEEDPADGD</sequence>
<proteinExistence type="predicted"/>
<dbReference type="Proteomes" id="UP000824101">
    <property type="component" value="Unassembled WGS sequence"/>
</dbReference>
<name>A0A9D2K6C4_9FIRM</name>
<organism evidence="1 2">
    <name type="scientific">Candidatus Lachnoclostridium stercorigallinarum</name>
    <dbReference type="NCBI Taxonomy" id="2838634"/>
    <lineage>
        <taxon>Bacteria</taxon>
        <taxon>Bacillati</taxon>
        <taxon>Bacillota</taxon>
        <taxon>Clostridia</taxon>
        <taxon>Lachnospirales</taxon>
        <taxon>Lachnospiraceae</taxon>
    </lineage>
</organism>
<accession>A0A9D2K6C4</accession>
<reference evidence="1" key="1">
    <citation type="journal article" date="2021" name="PeerJ">
        <title>Extensive microbial diversity within the chicken gut microbiome revealed by metagenomics and culture.</title>
        <authorList>
            <person name="Gilroy R."/>
            <person name="Ravi A."/>
            <person name="Getino M."/>
            <person name="Pursley I."/>
            <person name="Horton D.L."/>
            <person name="Alikhan N.F."/>
            <person name="Baker D."/>
            <person name="Gharbi K."/>
            <person name="Hall N."/>
            <person name="Watson M."/>
            <person name="Adriaenssens E.M."/>
            <person name="Foster-Nyarko E."/>
            <person name="Jarju S."/>
            <person name="Secka A."/>
            <person name="Antonio M."/>
            <person name="Oren A."/>
            <person name="Chaudhuri R.R."/>
            <person name="La Ragione R."/>
            <person name="Hildebrand F."/>
            <person name="Pallen M.J."/>
        </authorList>
    </citation>
    <scope>NUCLEOTIDE SEQUENCE</scope>
    <source>
        <strain evidence="1">ChiBcec1-1093</strain>
    </source>
</reference>
<protein>
    <submittedName>
        <fullName evidence="1">Uncharacterized protein</fullName>
    </submittedName>
</protein>